<dbReference type="EMBL" id="FMPG01000013">
    <property type="protein sequence ID" value="SCT34643.1"/>
    <property type="molecule type" value="Genomic_DNA"/>
</dbReference>
<gene>
    <name evidence="2" type="ORF">SAMEA2297795_02307</name>
    <name evidence="1" type="ORF">SAMEA2297796_02060</name>
</gene>
<dbReference type="AlphaFoldDB" id="A0A1D4QHL1"/>
<reference evidence="1 3" key="1">
    <citation type="submission" date="2016-09" db="EMBL/GenBank/DDBJ databases">
        <authorList>
            <consortium name="Pathogen Informatics"/>
            <person name="Sun Q."/>
            <person name="Inoue M."/>
        </authorList>
    </citation>
    <scope>NUCLEOTIDE SEQUENCE [LARGE SCALE GENOMIC DNA]</scope>
    <source>
        <strain evidence="1 3">82C</strain>
    </source>
</reference>
<protein>
    <submittedName>
        <fullName evidence="2">Pathogenicity island protein</fullName>
    </submittedName>
</protein>
<dbReference type="Proteomes" id="UP000095412">
    <property type="component" value="Unassembled WGS sequence"/>
</dbReference>
<evidence type="ECO:0000313" key="4">
    <source>
        <dbReference type="Proteomes" id="UP000095768"/>
    </source>
</evidence>
<dbReference type="OrthoDB" id="2403716at2"/>
<name>A0A1D4QHL1_9STAP</name>
<reference evidence="2 4" key="2">
    <citation type="submission" date="2016-09" db="EMBL/GenBank/DDBJ databases">
        <authorList>
            <consortium name="Pathogen Informatics"/>
        </authorList>
    </citation>
    <scope>NUCLEOTIDE SEQUENCE [LARGE SCALE GENOMIC DNA]</scope>
    <source>
        <strain evidence="2 4">82B</strain>
    </source>
</reference>
<evidence type="ECO:0000313" key="1">
    <source>
        <dbReference type="EMBL" id="SCT27294.1"/>
    </source>
</evidence>
<proteinExistence type="predicted"/>
<evidence type="ECO:0000313" key="3">
    <source>
        <dbReference type="Proteomes" id="UP000095412"/>
    </source>
</evidence>
<evidence type="ECO:0000313" key="2">
    <source>
        <dbReference type="EMBL" id="SCT34643.1"/>
    </source>
</evidence>
<keyword evidence="3" id="KW-1185">Reference proteome</keyword>
<accession>A0A1D4QHL1</accession>
<sequence>MNLEQKYKLSKVVKQIDNIINHTEKLKVNYNFITDSAVNTEQFLESVLKMVNKNIWNILKNLDFESEEFLILNEVNTTLDDVSKETATVYHASVIDDKGEHPYTTNRKQHLMGILEWAHEYIAGNIEVEE</sequence>
<organism evidence="2 4">
    <name type="scientific">Staphylococcus caeli</name>
    <dbReference type="NCBI Taxonomy" id="2201815"/>
    <lineage>
        <taxon>Bacteria</taxon>
        <taxon>Bacillati</taxon>
        <taxon>Bacillota</taxon>
        <taxon>Bacilli</taxon>
        <taxon>Bacillales</taxon>
        <taxon>Staphylococcaceae</taxon>
        <taxon>Staphylococcus</taxon>
    </lineage>
</organism>
<dbReference type="Proteomes" id="UP000095768">
    <property type="component" value="Unassembled WGS sequence"/>
</dbReference>
<dbReference type="RefSeq" id="WP_069996228.1">
    <property type="nucleotide sequence ID" value="NZ_FMPG01000013.1"/>
</dbReference>
<dbReference type="EMBL" id="FMPI01000017">
    <property type="protein sequence ID" value="SCT27294.1"/>
    <property type="molecule type" value="Genomic_DNA"/>
</dbReference>